<gene>
    <name evidence="2" type="ORF">ACFPXP_18900</name>
</gene>
<comment type="caution">
    <text evidence="2">The sequence shown here is derived from an EMBL/GenBank/DDBJ whole genome shotgun (WGS) entry which is preliminary data.</text>
</comment>
<proteinExistence type="predicted"/>
<keyword evidence="1" id="KW-1133">Transmembrane helix</keyword>
<keyword evidence="1" id="KW-0812">Transmembrane</keyword>
<protein>
    <recommendedName>
        <fullName evidence="4">SigmaY antisigma factor component</fullName>
    </recommendedName>
</protein>
<reference evidence="3" key="1">
    <citation type="journal article" date="2019" name="Int. J. Syst. Evol. Microbiol.">
        <title>The Global Catalogue of Microorganisms (GCM) 10K type strain sequencing project: providing services to taxonomists for standard genome sequencing and annotation.</title>
        <authorList>
            <consortium name="The Broad Institute Genomics Platform"/>
            <consortium name="The Broad Institute Genome Sequencing Center for Infectious Disease"/>
            <person name="Wu L."/>
            <person name="Ma J."/>
        </authorList>
    </citation>
    <scope>NUCLEOTIDE SEQUENCE [LARGE SCALE GENOMIC DNA]</scope>
    <source>
        <strain evidence="3">CCM 8749</strain>
    </source>
</reference>
<evidence type="ECO:0008006" key="4">
    <source>
        <dbReference type="Google" id="ProtNLM"/>
    </source>
</evidence>
<dbReference type="RefSeq" id="WP_379895984.1">
    <property type="nucleotide sequence ID" value="NZ_CBCSCT010000014.1"/>
</dbReference>
<keyword evidence="1" id="KW-0472">Membrane</keyword>
<organism evidence="2 3">
    <name type="scientific">Marinicrinis lubricantis</name>
    <dbReference type="NCBI Taxonomy" id="2086470"/>
    <lineage>
        <taxon>Bacteria</taxon>
        <taxon>Bacillati</taxon>
        <taxon>Bacillota</taxon>
        <taxon>Bacilli</taxon>
        <taxon>Bacillales</taxon>
        <taxon>Paenibacillaceae</taxon>
    </lineage>
</organism>
<feature type="transmembrane region" description="Helical" evidence="1">
    <location>
        <begin position="41"/>
        <end position="60"/>
    </location>
</feature>
<evidence type="ECO:0000313" key="3">
    <source>
        <dbReference type="Proteomes" id="UP001596250"/>
    </source>
</evidence>
<evidence type="ECO:0000313" key="2">
    <source>
        <dbReference type="EMBL" id="MFC5988477.1"/>
    </source>
</evidence>
<keyword evidence="3" id="KW-1185">Reference proteome</keyword>
<name>A0ABW1ITS5_9BACL</name>
<sequence>MNLTIQGEDLKILLLVVPLLIAQSIYLFLDARKRGRNAWLWGLWGIIQCPMPILFYMMCVRRIRFNRRDNR</sequence>
<feature type="transmembrane region" description="Helical" evidence="1">
    <location>
        <begin position="12"/>
        <end position="29"/>
    </location>
</feature>
<dbReference type="EMBL" id="JBHSQV010000181">
    <property type="protein sequence ID" value="MFC5988477.1"/>
    <property type="molecule type" value="Genomic_DNA"/>
</dbReference>
<evidence type="ECO:0000256" key="1">
    <source>
        <dbReference type="SAM" id="Phobius"/>
    </source>
</evidence>
<dbReference type="Proteomes" id="UP001596250">
    <property type="component" value="Unassembled WGS sequence"/>
</dbReference>
<accession>A0ABW1ITS5</accession>